<dbReference type="Proteomes" id="UP000072653">
    <property type="component" value="Unassembled WGS sequence"/>
</dbReference>
<dbReference type="RefSeq" id="WP_061452070.1">
    <property type="nucleotide sequence ID" value="NZ_KQ969550.1"/>
</dbReference>
<feature type="transmembrane region" description="Helical" evidence="1">
    <location>
        <begin position="128"/>
        <end position="149"/>
    </location>
</feature>
<gene>
    <name evidence="2" type="ORF">SORDD16_00279</name>
</gene>
<feature type="transmembrane region" description="Helical" evidence="1">
    <location>
        <begin position="198"/>
        <end position="231"/>
    </location>
</feature>
<dbReference type="EMBL" id="LQOB01000020">
    <property type="protein sequence ID" value="KXT88127.1"/>
    <property type="molecule type" value="Genomic_DNA"/>
</dbReference>
<feature type="transmembrane region" description="Helical" evidence="1">
    <location>
        <begin position="39"/>
        <end position="57"/>
    </location>
</feature>
<name>A0A139PGM2_STROR</name>
<accession>A0A139PGM2</accession>
<comment type="caution">
    <text evidence="2">The sequence shown here is derived from an EMBL/GenBank/DDBJ whole genome shotgun (WGS) entry which is preliminary data.</text>
</comment>
<dbReference type="AlphaFoldDB" id="A0A139PGM2"/>
<sequence length="414" mass="48908">MKRQKFEFIEILYYFTVMLSVGMFLMFALNLYWHRNLLTILSIALLFLMIPILIVNAKRISKSAFIYGTFLFICIIYEILRAKTLYNYSVSNIFLASRQYIWIFLFFVLIYLFKNKQENMRKILDNTLNIFMFSLGIRAFTWFLYTLFQVELFPSILREFGDLWYRNEFSVRIDGTPLIIIGLLISAFFYFKFGNRKYFYYLFLILMYITFVNQTRMLLVSVLISIFLMFVYSRRTSRLLTSLSFITVIIVFVYGGGLDYIKVYLNIDTGSFDMGLGFRYWELKYYLGLLANDVWKLGVGILTSSNINSNFILAGPGAVKMYLDDLGFLELFVQFGVAAIFMYGYIFYKIINLILRMSNDKYRVDRAFFIALLTNLIITSISLNIFGAQRSFSLAIVLALIFYYDYRLKNDIEN</sequence>
<feature type="transmembrane region" description="Helical" evidence="1">
    <location>
        <begin position="367"/>
        <end position="386"/>
    </location>
</feature>
<reference evidence="2 3" key="1">
    <citation type="submission" date="2016-01" db="EMBL/GenBank/DDBJ databases">
        <title>Highly variable Streptococcus oralis are common among viridans streptococci isolated from primates.</title>
        <authorList>
            <person name="Denapaite D."/>
            <person name="Rieger M."/>
            <person name="Koendgen S."/>
            <person name="Brueckner R."/>
            <person name="Ochigava I."/>
            <person name="Kappeler P."/>
            <person name="Maetz-Rensing K."/>
            <person name="Leendertz F."/>
            <person name="Hakenbeck R."/>
        </authorList>
    </citation>
    <scope>NUCLEOTIDE SEQUENCE [LARGE SCALE GENOMIC DNA]</scope>
    <source>
        <strain evidence="2 3">DD16</strain>
    </source>
</reference>
<keyword evidence="1" id="KW-1133">Transmembrane helix</keyword>
<protein>
    <submittedName>
        <fullName evidence="2">Putative polysaccharide polymerase</fullName>
    </submittedName>
</protein>
<dbReference type="OrthoDB" id="9884855at2"/>
<evidence type="ECO:0000313" key="3">
    <source>
        <dbReference type="Proteomes" id="UP000072653"/>
    </source>
</evidence>
<evidence type="ECO:0000256" key="1">
    <source>
        <dbReference type="SAM" id="Phobius"/>
    </source>
</evidence>
<feature type="transmembrane region" description="Helical" evidence="1">
    <location>
        <begin position="243"/>
        <end position="265"/>
    </location>
</feature>
<feature type="transmembrane region" description="Helical" evidence="1">
    <location>
        <begin position="64"/>
        <end position="80"/>
    </location>
</feature>
<proteinExistence type="predicted"/>
<dbReference type="PATRIC" id="fig|1303.79.peg.306"/>
<feature type="transmembrane region" description="Helical" evidence="1">
    <location>
        <begin position="392"/>
        <end position="408"/>
    </location>
</feature>
<organism evidence="2 3">
    <name type="scientific">Streptococcus oralis</name>
    <dbReference type="NCBI Taxonomy" id="1303"/>
    <lineage>
        <taxon>Bacteria</taxon>
        <taxon>Bacillati</taxon>
        <taxon>Bacillota</taxon>
        <taxon>Bacilli</taxon>
        <taxon>Lactobacillales</taxon>
        <taxon>Streptococcaceae</taxon>
        <taxon>Streptococcus</taxon>
    </lineage>
</organism>
<feature type="transmembrane region" description="Helical" evidence="1">
    <location>
        <begin position="12"/>
        <end position="33"/>
    </location>
</feature>
<feature type="transmembrane region" description="Helical" evidence="1">
    <location>
        <begin position="327"/>
        <end position="346"/>
    </location>
</feature>
<feature type="transmembrane region" description="Helical" evidence="1">
    <location>
        <begin position="100"/>
        <end position="116"/>
    </location>
</feature>
<feature type="transmembrane region" description="Helical" evidence="1">
    <location>
        <begin position="169"/>
        <end position="191"/>
    </location>
</feature>
<keyword evidence="1" id="KW-0472">Membrane</keyword>
<keyword evidence="1" id="KW-0812">Transmembrane</keyword>
<evidence type="ECO:0000313" key="2">
    <source>
        <dbReference type="EMBL" id="KXT88127.1"/>
    </source>
</evidence>